<feature type="domain" description="ABC transporter" evidence="6">
    <location>
        <begin position="2"/>
        <end position="252"/>
    </location>
</feature>
<organism evidence="7 8">
    <name type="scientific">Ferrimonas lipolytica</name>
    <dbReference type="NCBI Taxonomy" id="2724191"/>
    <lineage>
        <taxon>Bacteria</taxon>
        <taxon>Pseudomonadati</taxon>
        <taxon>Pseudomonadota</taxon>
        <taxon>Gammaproteobacteria</taxon>
        <taxon>Alteromonadales</taxon>
        <taxon>Ferrimonadaceae</taxon>
        <taxon>Ferrimonas</taxon>
    </lineage>
</organism>
<evidence type="ECO:0000256" key="2">
    <source>
        <dbReference type="ARBA" id="ARBA00022448"/>
    </source>
</evidence>
<keyword evidence="3" id="KW-0536">Nodulation</keyword>
<dbReference type="PROSITE" id="PS00211">
    <property type="entry name" value="ABC_TRANSPORTER_1"/>
    <property type="match status" value="1"/>
</dbReference>
<evidence type="ECO:0000256" key="3">
    <source>
        <dbReference type="ARBA" id="ARBA00022458"/>
    </source>
</evidence>
<dbReference type="PANTHER" id="PTHR42711">
    <property type="entry name" value="ABC TRANSPORTER ATP-BINDING PROTEIN"/>
    <property type="match status" value="1"/>
</dbReference>
<evidence type="ECO:0000313" key="7">
    <source>
        <dbReference type="EMBL" id="QIZ76836.1"/>
    </source>
</evidence>
<evidence type="ECO:0000259" key="6">
    <source>
        <dbReference type="PROSITE" id="PS50893"/>
    </source>
</evidence>
<evidence type="ECO:0000256" key="4">
    <source>
        <dbReference type="ARBA" id="ARBA00022741"/>
    </source>
</evidence>
<accession>A0A6H1UF48</accession>
<dbReference type="SUPFAM" id="SSF52540">
    <property type="entry name" value="P-loop containing nucleoside triphosphate hydrolases"/>
    <property type="match status" value="1"/>
</dbReference>
<name>A0A6H1UF48_9GAMM</name>
<evidence type="ECO:0000313" key="8">
    <source>
        <dbReference type="Proteomes" id="UP000501602"/>
    </source>
</evidence>
<keyword evidence="5 7" id="KW-0067">ATP-binding</keyword>
<dbReference type="InterPro" id="IPR050763">
    <property type="entry name" value="ABC_transporter_ATP-binding"/>
</dbReference>
<dbReference type="EMBL" id="CP051180">
    <property type="protein sequence ID" value="QIZ76836.1"/>
    <property type="molecule type" value="Genomic_DNA"/>
</dbReference>
<keyword evidence="8" id="KW-1185">Reference proteome</keyword>
<dbReference type="Pfam" id="PF00005">
    <property type="entry name" value="ABC_tran"/>
    <property type="match status" value="1"/>
</dbReference>
<dbReference type="PANTHER" id="PTHR42711:SF5">
    <property type="entry name" value="ABC TRANSPORTER ATP-BINDING PROTEIN NATA"/>
    <property type="match status" value="1"/>
</dbReference>
<sequence>MIKVTDLHKRFKLADPKAGAASGSKDPRQRGRFFYSVEGASLSCRPGQVLGLIGPNGAGKTTTLRMISGVLKPDQGSISINDEDLHSNGERVRKKIGFLSASTSLYERFSVEENLRYFAGLYGLSNCDSNDQIDLLCQQLQMDSYRHRRVMDLSSGMKQRANIARAVVHQPQVIILDEPTTGLDIMSTEIVMEFIRQQQQQQVPVIFSTHHLEEVSLLCDQLCVIDKGHSAFNGSLEEYAGDRDAVSLRRRFMAEHQQLLAEAV</sequence>
<evidence type="ECO:0000256" key="1">
    <source>
        <dbReference type="ARBA" id="ARBA00005417"/>
    </source>
</evidence>
<proteinExistence type="inferred from homology"/>
<dbReference type="PROSITE" id="PS50893">
    <property type="entry name" value="ABC_TRANSPORTER_2"/>
    <property type="match status" value="1"/>
</dbReference>
<keyword evidence="4" id="KW-0547">Nucleotide-binding</keyword>
<evidence type="ECO:0000256" key="5">
    <source>
        <dbReference type="ARBA" id="ARBA00022840"/>
    </source>
</evidence>
<dbReference type="SMART" id="SM00382">
    <property type="entry name" value="AAA"/>
    <property type="match status" value="1"/>
</dbReference>
<dbReference type="GO" id="GO:0016887">
    <property type="term" value="F:ATP hydrolysis activity"/>
    <property type="evidence" value="ECO:0007669"/>
    <property type="project" value="InterPro"/>
</dbReference>
<dbReference type="InterPro" id="IPR003593">
    <property type="entry name" value="AAA+_ATPase"/>
</dbReference>
<dbReference type="InterPro" id="IPR027417">
    <property type="entry name" value="P-loop_NTPase"/>
</dbReference>
<dbReference type="KEGG" id="fes:HER31_08080"/>
<keyword evidence="2" id="KW-0813">Transport</keyword>
<dbReference type="InterPro" id="IPR017871">
    <property type="entry name" value="ABC_transporter-like_CS"/>
</dbReference>
<protein>
    <submittedName>
        <fullName evidence="7">ATP-binding cassette domain-containing protein</fullName>
    </submittedName>
</protein>
<comment type="similarity">
    <text evidence="1">Belongs to the ABC transporter superfamily.</text>
</comment>
<gene>
    <name evidence="7" type="ORF">HER31_08080</name>
</gene>
<dbReference type="GO" id="GO:0005524">
    <property type="term" value="F:ATP binding"/>
    <property type="evidence" value="ECO:0007669"/>
    <property type="project" value="UniProtKB-KW"/>
</dbReference>
<dbReference type="InterPro" id="IPR003439">
    <property type="entry name" value="ABC_transporter-like_ATP-bd"/>
</dbReference>
<dbReference type="Proteomes" id="UP000501602">
    <property type="component" value="Chromosome"/>
</dbReference>
<dbReference type="AlphaFoldDB" id="A0A6H1UF48"/>
<dbReference type="Gene3D" id="3.40.50.300">
    <property type="entry name" value="P-loop containing nucleotide triphosphate hydrolases"/>
    <property type="match status" value="1"/>
</dbReference>
<reference evidence="7 8" key="1">
    <citation type="submission" date="2020-04" db="EMBL/GenBank/DDBJ databases">
        <title>Ferrimonas sp. S7 isolated from sea water.</title>
        <authorList>
            <person name="Bae S.S."/>
            <person name="Baek K."/>
        </authorList>
    </citation>
    <scope>NUCLEOTIDE SEQUENCE [LARGE SCALE GENOMIC DNA]</scope>
    <source>
        <strain evidence="7 8">S7</strain>
    </source>
</reference>
<dbReference type="RefSeq" id="WP_168660097.1">
    <property type="nucleotide sequence ID" value="NZ_CP051180.1"/>
</dbReference>